<accession>A0A8S5RKR5</accession>
<name>A0A8S5RKR5_9VIRU</name>
<protein>
    <submittedName>
        <fullName evidence="1">Uncharacterized protein</fullName>
    </submittedName>
</protein>
<proteinExistence type="predicted"/>
<sequence length="162" mass="19179">MRMEAFSLGMVEEHRGVVRGMQQRGSWLNFQKGAVMNIDEFIERAQESAKKHRYHADFFDINNPMRVACIKSAEDCEQLAEWLEKSKEYQQLEEQDRLVKLPCKDVYFVIDINNPKYAMVMKRPIRELAIYEIEDIDKENCKYFSTKEKAEAKLKELRCGND</sequence>
<organism evidence="1">
    <name type="scientific">virus sp. ctReX5</name>
    <dbReference type="NCBI Taxonomy" id="2825818"/>
    <lineage>
        <taxon>Viruses</taxon>
    </lineage>
</organism>
<reference evidence="1" key="1">
    <citation type="journal article" date="2021" name="Proc. Natl. Acad. Sci. U.S.A.">
        <title>A Catalog of Tens of Thousands of Viruses from Human Metagenomes Reveals Hidden Associations with Chronic Diseases.</title>
        <authorList>
            <person name="Tisza M.J."/>
            <person name="Buck C.B."/>
        </authorList>
    </citation>
    <scope>NUCLEOTIDE SEQUENCE</scope>
    <source>
        <strain evidence="1">CtReX5</strain>
    </source>
</reference>
<evidence type="ECO:0000313" key="1">
    <source>
        <dbReference type="EMBL" id="DAE31976.1"/>
    </source>
</evidence>
<dbReference type="EMBL" id="BK059114">
    <property type="protein sequence ID" value="DAE31976.1"/>
    <property type="molecule type" value="Genomic_DNA"/>
</dbReference>